<gene>
    <name evidence="7" type="ORF">C8A03DRAFT_43114</name>
</gene>
<feature type="region of interest" description="Disordered" evidence="3">
    <location>
        <begin position="167"/>
        <end position="301"/>
    </location>
</feature>
<feature type="region of interest" description="Disordered" evidence="3">
    <location>
        <begin position="919"/>
        <end position="951"/>
    </location>
</feature>
<dbReference type="SMART" id="SM00450">
    <property type="entry name" value="RHOD"/>
    <property type="match status" value="1"/>
</dbReference>
<dbReference type="Gene3D" id="3.90.190.10">
    <property type="entry name" value="Protein tyrosine phosphatase superfamily"/>
    <property type="match status" value="1"/>
</dbReference>
<feature type="domain" description="Tyrosine specific protein phosphatases" evidence="5">
    <location>
        <begin position="877"/>
        <end position="905"/>
    </location>
</feature>
<evidence type="ECO:0000313" key="8">
    <source>
        <dbReference type="Proteomes" id="UP001303760"/>
    </source>
</evidence>
<feature type="compositionally biased region" description="Low complexity" evidence="3">
    <location>
        <begin position="840"/>
        <end position="852"/>
    </location>
</feature>
<sequence>MPPEPRITDRPSYYTMKTSGPVPAVSPQGLTHSRTPSQSYINTKPTTTSPLASPKPPHSVMNQPHPPPKLSPPTSRGSPQDGRAPSPNYFGLAVDSATADPRDSARVPRENWSLPSSSVKSFAAALPKQLPLDANPEFEAFRKQVDANRARAGFTLSHSNFNIISGGAHNPSASTPSALQRPRAPKWPIQGSDGSDFPFAQSPRLAAASLGLRDAPASKTDRDGDGLHGDSAYVSGDSGRSSTVSLDPAASHLISPPKPQPPFPVADEGGVTPGVSRTVGRPSPQLLARSKTGSPFPVSSQQAGAVGVSQIPGAGGSIMLSPTELKELLERDEKDQATKLLLLDLRVSPQFAQARVRGALNLCIPTTLLKRATFNLQKLQQTFQADRDQDRFSKWREATHLVVYDASSDNQRDATSALNMIKKFTNEGYSGPARILRGGFNAFAAAYPSLVDISPLSAGGPSPGLSLGGSSAARSLHANLPPVFGGVVLPNASDNPSPFFNNIRQNQDLVDGVGQMEIGVPSGLVQDSLPRWLREASEASDRGKKVSEKFLRIELTEQARMREAYSIVKSAVSGRTAEEDVTRVQLSGIEKGGKNRYKDILPFEHARVRLLGRPEGACDYINASHLRANRTYKRYIASQGPLPATFEDFWSVVWDNDVRVIVMLTAESEGGQLKCHPYWKAMDYGAIKLRVLSEKKISLDIDRRRDPLNAAAAEGSTSSTHTSTTASDALPPEAVRKRAHTMTTLDTGTAHSSNPFDHFASQAAPAAETPFVIIRKFALSHAAHPFTPIREITQLHYPSWPDFGAPAQPSHLLALVELANAMQRASLPLSTSVSRKNSIGTSDDAATSDGTTHNAAGLTRAESDTSSLPLSWYDGPESSENSRPMLVHCSAGCGRTGAFCTVDSVIDMLKRQRLHMLHKHSGGSGAAGPRRPSQSDASRKAAPPSECDAEGDIIMDGVGATAGAGSARNKPGIDTSWLDDDSIDLIAHTVEDFRGQRLSMVQSLRQFVLCYETVLEWIRRLQESGAVGVDARATRARSGSLSFV</sequence>
<feature type="compositionally biased region" description="Polar residues" evidence="3">
    <location>
        <begin position="829"/>
        <end position="839"/>
    </location>
</feature>
<accession>A0AAN7CC48</accession>
<dbReference type="AlphaFoldDB" id="A0AAN7CC48"/>
<dbReference type="PROSITE" id="PS00383">
    <property type="entry name" value="TYR_PHOSPHATASE_1"/>
    <property type="match status" value="1"/>
</dbReference>
<evidence type="ECO:0000259" key="4">
    <source>
        <dbReference type="PROSITE" id="PS50055"/>
    </source>
</evidence>
<dbReference type="FunFam" id="3.40.250.10:FF:000051">
    <property type="entry name" value="Protein tyrosine phosphatase (Pyp1), putative"/>
    <property type="match status" value="1"/>
</dbReference>
<dbReference type="InterPro" id="IPR001763">
    <property type="entry name" value="Rhodanese-like_dom"/>
</dbReference>
<organism evidence="7 8">
    <name type="scientific">Achaetomium macrosporum</name>
    <dbReference type="NCBI Taxonomy" id="79813"/>
    <lineage>
        <taxon>Eukaryota</taxon>
        <taxon>Fungi</taxon>
        <taxon>Dikarya</taxon>
        <taxon>Ascomycota</taxon>
        <taxon>Pezizomycotina</taxon>
        <taxon>Sordariomycetes</taxon>
        <taxon>Sordariomycetidae</taxon>
        <taxon>Sordariales</taxon>
        <taxon>Chaetomiaceae</taxon>
        <taxon>Achaetomium</taxon>
    </lineage>
</organism>
<name>A0AAN7CC48_9PEZI</name>
<reference evidence="7" key="1">
    <citation type="journal article" date="2023" name="Mol. Phylogenet. Evol.">
        <title>Genome-scale phylogeny and comparative genomics of the fungal order Sordariales.</title>
        <authorList>
            <person name="Hensen N."/>
            <person name="Bonometti L."/>
            <person name="Westerberg I."/>
            <person name="Brannstrom I.O."/>
            <person name="Guillou S."/>
            <person name="Cros-Aarteil S."/>
            <person name="Calhoun S."/>
            <person name="Haridas S."/>
            <person name="Kuo A."/>
            <person name="Mondo S."/>
            <person name="Pangilinan J."/>
            <person name="Riley R."/>
            <person name="LaButti K."/>
            <person name="Andreopoulos B."/>
            <person name="Lipzen A."/>
            <person name="Chen C."/>
            <person name="Yan M."/>
            <person name="Daum C."/>
            <person name="Ng V."/>
            <person name="Clum A."/>
            <person name="Steindorff A."/>
            <person name="Ohm R.A."/>
            <person name="Martin F."/>
            <person name="Silar P."/>
            <person name="Natvig D.O."/>
            <person name="Lalanne C."/>
            <person name="Gautier V."/>
            <person name="Ament-Velasquez S.L."/>
            <person name="Kruys A."/>
            <person name="Hutchinson M.I."/>
            <person name="Powell A.J."/>
            <person name="Barry K."/>
            <person name="Miller A.N."/>
            <person name="Grigoriev I.V."/>
            <person name="Debuchy R."/>
            <person name="Gladieux P."/>
            <person name="Hiltunen Thoren M."/>
            <person name="Johannesson H."/>
        </authorList>
    </citation>
    <scope>NUCLEOTIDE SEQUENCE</scope>
    <source>
        <strain evidence="7">CBS 532.94</strain>
    </source>
</reference>
<feature type="domain" description="Rhodanese" evidence="6">
    <location>
        <begin position="336"/>
        <end position="452"/>
    </location>
</feature>
<dbReference type="InterPro" id="IPR016130">
    <property type="entry name" value="Tyr_Pase_AS"/>
</dbReference>
<evidence type="ECO:0000256" key="2">
    <source>
        <dbReference type="ARBA" id="ARBA00013064"/>
    </source>
</evidence>
<dbReference type="Pfam" id="PF00102">
    <property type="entry name" value="Y_phosphatase"/>
    <property type="match status" value="2"/>
</dbReference>
<dbReference type="InterPro" id="IPR036873">
    <property type="entry name" value="Rhodanese-like_dom_sf"/>
</dbReference>
<dbReference type="CDD" id="cd18533">
    <property type="entry name" value="PTP_fungal"/>
    <property type="match status" value="1"/>
</dbReference>
<comment type="caution">
    <text evidence="7">The sequence shown here is derived from an EMBL/GenBank/DDBJ whole genome shotgun (WGS) entry which is preliminary data.</text>
</comment>
<evidence type="ECO:0000259" key="6">
    <source>
        <dbReference type="PROSITE" id="PS50206"/>
    </source>
</evidence>
<proteinExistence type="inferred from homology"/>
<dbReference type="PANTHER" id="PTHR19134">
    <property type="entry name" value="RECEPTOR-TYPE TYROSINE-PROTEIN PHOSPHATASE"/>
    <property type="match status" value="1"/>
</dbReference>
<feature type="compositionally biased region" description="Basic and acidic residues" evidence="3">
    <location>
        <begin position="219"/>
        <end position="228"/>
    </location>
</feature>
<dbReference type="GO" id="GO:0004725">
    <property type="term" value="F:protein tyrosine phosphatase activity"/>
    <property type="evidence" value="ECO:0007669"/>
    <property type="project" value="UniProtKB-EC"/>
</dbReference>
<dbReference type="Pfam" id="PF00581">
    <property type="entry name" value="Rhodanese"/>
    <property type="match status" value="1"/>
</dbReference>
<dbReference type="InterPro" id="IPR003595">
    <property type="entry name" value="Tyr_Pase_cat"/>
</dbReference>
<evidence type="ECO:0000256" key="1">
    <source>
        <dbReference type="ARBA" id="ARBA00009649"/>
    </source>
</evidence>
<dbReference type="PANTHER" id="PTHR19134:SF561">
    <property type="entry name" value="PROTEIN TYROSINE PHOSPHATASE 36E, ISOFORM A"/>
    <property type="match status" value="1"/>
</dbReference>
<dbReference type="EMBL" id="MU860069">
    <property type="protein sequence ID" value="KAK4239220.1"/>
    <property type="molecule type" value="Genomic_DNA"/>
</dbReference>
<feature type="compositionally biased region" description="Low complexity" evidence="3">
    <location>
        <begin position="710"/>
        <end position="727"/>
    </location>
</feature>
<dbReference type="SUPFAM" id="SSF52821">
    <property type="entry name" value="Rhodanese/Cell cycle control phosphatase"/>
    <property type="match status" value="1"/>
</dbReference>
<dbReference type="InterPro" id="IPR050348">
    <property type="entry name" value="Protein-Tyr_Phosphatase"/>
</dbReference>
<dbReference type="SMART" id="SM00404">
    <property type="entry name" value="PTPc_motif"/>
    <property type="match status" value="1"/>
</dbReference>
<dbReference type="PRINTS" id="PR00700">
    <property type="entry name" value="PRTYPHPHTASE"/>
</dbReference>
<evidence type="ECO:0000259" key="5">
    <source>
        <dbReference type="PROSITE" id="PS50056"/>
    </source>
</evidence>
<dbReference type="PROSITE" id="PS50206">
    <property type="entry name" value="RHODANESE_3"/>
    <property type="match status" value="1"/>
</dbReference>
<comment type="similarity">
    <text evidence="1">Belongs to the protein-tyrosine phosphatase family. Non-receptor class subfamily.</text>
</comment>
<feature type="region of interest" description="Disordered" evidence="3">
    <location>
        <begin position="1"/>
        <end position="117"/>
    </location>
</feature>
<dbReference type="Proteomes" id="UP001303760">
    <property type="component" value="Unassembled WGS sequence"/>
</dbReference>
<keyword evidence="8" id="KW-1185">Reference proteome</keyword>
<dbReference type="InterPro" id="IPR000242">
    <property type="entry name" value="PTP_cat"/>
</dbReference>
<feature type="compositionally biased region" description="Polar residues" evidence="3">
    <location>
        <begin position="28"/>
        <end position="51"/>
    </location>
</feature>
<dbReference type="SMART" id="SM00194">
    <property type="entry name" value="PTPc"/>
    <property type="match status" value="1"/>
</dbReference>
<feature type="compositionally biased region" description="Polar residues" evidence="3">
    <location>
        <begin position="291"/>
        <end position="301"/>
    </location>
</feature>
<dbReference type="Gene3D" id="3.40.250.10">
    <property type="entry name" value="Rhodanese-like domain"/>
    <property type="match status" value="1"/>
</dbReference>
<dbReference type="CDD" id="cd01446">
    <property type="entry name" value="DSP_MapKP"/>
    <property type="match status" value="1"/>
</dbReference>
<dbReference type="SUPFAM" id="SSF52799">
    <property type="entry name" value="(Phosphotyrosine protein) phosphatases II"/>
    <property type="match status" value="1"/>
</dbReference>
<protein>
    <recommendedName>
        <fullName evidence="2">protein-tyrosine-phosphatase</fullName>
        <ecNumber evidence="2">3.1.3.48</ecNumber>
    </recommendedName>
</protein>
<feature type="region of interest" description="Disordered" evidence="3">
    <location>
        <begin position="710"/>
        <end position="734"/>
    </location>
</feature>
<feature type="domain" description="Tyrosine-protein phosphatase" evidence="4">
    <location>
        <begin position="594"/>
        <end position="1017"/>
    </location>
</feature>
<dbReference type="EC" id="3.1.3.48" evidence="2"/>
<evidence type="ECO:0000256" key="3">
    <source>
        <dbReference type="SAM" id="MobiDB-lite"/>
    </source>
</evidence>
<feature type="region of interest" description="Disordered" evidence="3">
    <location>
        <begin position="829"/>
        <end position="881"/>
    </location>
</feature>
<feature type="compositionally biased region" description="Basic and acidic residues" evidence="3">
    <location>
        <begin position="100"/>
        <end position="109"/>
    </location>
</feature>
<dbReference type="InterPro" id="IPR029021">
    <property type="entry name" value="Prot-tyrosine_phosphatase-like"/>
</dbReference>
<dbReference type="PROSITE" id="PS50056">
    <property type="entry name" value="TYR_PHOSPHATASE_2"/>
    <property type="match status" value="1"/>
</dbReference>
<evidence type="ECO:0000313" key="7">
    <source>
        <dbReference type="EMBL" id="KAK4239220.1"/>
    </source>
</evidence>
<reference evidence="7" key="2">
    <citation type="submission" date="2023-05" db="EMBL/GenBank/DDBJ databases">
        <authorList>
            <consortium name="Lawrence Berkeley National Laboratory"/>
            <person name="Steindorff A."/>
            <person name="Hensen N."/>
            <person name="Bonometti L."/>
            <person name="Westerberg I."/>
            <person name="Brannstrom I.O."/>
            <person name="Guillou S."/>
            <person name="Cros-Aarteil S."/>
            <person name="Calhoun S."/>
            <person name="Haridas S."/>
            <person name="Kuo A."/>
            <person name="Mondo S."/>
            <person name="Pangilinan J."/>
            <person name="Riley R."/>
            <person name="Labutti K."/>
            <person name="Andreopoulos B."/>
            <person name="Lipzen A."/>
            <person name="Chen C."/>
            <person name="Yanf M."/>
            <person name="Daum C."/>
            <person name="Ng V."/>
            <person name="Clum A."/>
            <person name="Ohm R."/>
            <person name="Martin F."/>
            <person name="Silar P."/>
            <person name="Natvig D."/>
            <person name="Lalanne C."/>
            <person name="Gautier V."/>
            <person name="Ament-Velasquez S.L."/>
            <person name="Kruys A."/>
            <person name="Hutchinson M.I."/>
            <person name="Powell A.J."/>
            <person name="Barry K."/>
            <person name="Miller A.N."/>
            <person name="Grigoriev I.V."/>
            <person name="Debuchy R."/>
            <person name="Gladieux P."/>
            <person name="Thoren M.H."/>
            <person name="Johannesson H."/>
        </authorList>
    </citation>
    <scope>NUCLEOTIDE SEQUENCE</scope>
    <source>
        <strain evidence="7">CBS 532.94</strain>
    </source>
</reference>
<dbReference type="PROSITE" id="PS50055">
    <property type="entry name" value="TYR_PHOSPHATASE_PTP"/>
    <property type="match status" value="1"/>
</dbReference>
<dbReference type="InterPro" id="IPR000387">
    <property type="entry name" value="Tyr_Pase_dom"/>
</dbReference>